<evidence type="ECO:0000313" key="2">
    <source>
        <dbReference type="Proteomes" id="UP000819052"/>
    </source>
</evidence>
<sequence length="59" mass="5906">MAKVTKAPEGAVKVRVLVGCTLGHCDDVVEVAADDLPGLAGVVDADPAAVAYAESIKKA</sequence>
<organism evidence="1 2">
    <name type="scientific">Massilia aquatica</name>
    <dbReference type="NCBI Taxonomy" id="2609000"/>
    <lineage>
        <taxon>Bacteria</taxon>
        <taxon>Pseudomonadati</taxon>
        <taxon>Pseudomonadota</taxon>
        <taxon>Betaproteobacteria</taxon>
        <taxon>Burkholderiales</taxon>
        <taxon>Oxalobacteraceae</taxon>
        <taxon>Telluria group</taxon>
        <taxon>Massilia</taxon>
    </lineage>
</organism>
<accession>A0ABX0M7I4</accession>
<proteinExistence type="predicted"/>
<comment type="caution">
    <text evidence="1">The sequence shown here is derived from an EMBL/GenBank/DDBJ whole genome shotgun (WGS) entry which is preliminary data.</text>
</comment>
<reference evidence="1 2" key="1">
    <citation type="submission" date="2019-09" db="EMBL/GenBank/DDBJ databases">
        <title>Taxonomy of Antarctic Massilia spp.: description of Massilia rubra sp. nov., Massilia aquatica sp. nov., Massilia mucilaginosa sp. nov., Massilia frigida sp. nov. isolated from streams, lakes and regoliths.</title>
        <authorList>
            <person name="Holochova P."/>
            <person name="Sedlacek I."/>
            <person name="Kralova S."/>
            <person name="Maslanova I."/>
            <person name="Busse H.-J."/>
            <person name="Stankova E."/>
            <person name="Vrbovska V."/>
            <person name="Kovarovic V."/>
            <person name="Bartak M."/>
            <person name="Svec P."/>
            <person name="Pantucek R."/>
        </authorList>
    </citation>
    <scope>NUCLEOTIDE SEQUENCE [LARGE SCALE GENOMIC DNA]</scope>
    <source>
        <strain evidence="1 2">CCM 8693</strain>
    </source>
</reference>
<dbReference type="EMBL" id="VVIW01000003">
    <property type="protein sequence ID" value="NHZ40111.1"/>
    <property type="molecule type" value="Genomic_DNA"/>
</dbReference>
<gene>
    <name evidence="1" type="ORF">F1609_08050</name>
</gene>
<dbReference type="Proteomes" id="UP000819052">
    <property type="component" value="Unassembled WGS sequence"/>
</dbReference>
<protein>
    <submittedName>
        <fullName evidence="1">Uncharacterized protein</fullName>
    </submittedName>
</protein>
<keyword evidence="2" id="KW-1185">Reference proteome</keyword>
<name>A0ABX0M7I4_9BURK</name>
<dbReference type="RefSeq" id="WP_167075960.1">
    <property type="nucleotide sequence ID" value="NZ_VVIW01000003.1"/>
</dbReference>
<evidence type="ECO:0000313" key="1">
    <source>
        <dbReference type="EMBL" id="NHZ40111.1"/>
    </source>
</evidence>